<reference evidence="1 2" key="1">
    <citation type="submission" date="2017-04" db="EMBL/GenBank/DDBJ databases">
        <title>Novel microbial lineages endemic to geothermal iron-oxide mats fill important gaps in the evolutionary history of Archaea.</title>
        <authorList>
            <person name="Jay Z.J."/>
            <person name="Beam J.P."/>
            <person name="Dlakic M."/>
            <person name="Rusch D.B."/>
            <person name="Kozubal M.A."/>
            <person name="Inskeep W.P."/>
        </authorList>
    </citation>
    <scope>NUCLEOTIDE SEQUENCE [LARGE SCALE GENOMIC DNA]</scope>
    <source>
        <strain evidence="1">BE_D</strain>
    </source>
</reference>
<protein>
    <submittedName>
        <fullName evidence="1">Uncharacterized protein</fullName>
    </submittedName>
</protein>
<sequence>MAENPDERIERVVYSYLLVSGEVTFKRLLSYLARHNADRLRRDRVALVLGAMATKGAIGIHKEKSQWKIRVLKKS</sequence>
<evidence type="ECO:0000313" key="2">
    <source>
        <dbReference type="Proteomes" id="UP000240569"/>
    </source>
</evidence>
<name>A0A2R6ACZ2_9ARCH</name>
<accession>A0A2R6ACZ2</accession>
<proteinExistence type="predicted"/>
<comment type="caution">
    <text evidence="1">The sequence shown here is derived from an EMBL/GenBank/DDBJ whole genome shotgun (WGS) entry which is preliminary data.</text>
</comment>
<gene>
    <name evidence="1" type="ORF">B9Q02_09685</name>
</gene>
<organism evidence="1 2">
    <name type="scientific">Candidatus Marsarchaeota G1 archaeon BE_D</name>
    <dbReference type="NCBI Taxonomy" id="1978156"/>
    <lineage>
        <taxon>Archaea</taxon>
        <taxon>Candidatus Marsarchaeota</taxon>
        <taxon>Candidatus Marsarchaeota group 1</taxon>
    </lineage>
</organism>
<dbReference type="EMBL" id="NEXD01000083">
    <property type="protein sequence ID" value="PSN84236.1"/>
    <property type="molecule type" value="Genomic_DNA"/>
</dbReference>
<dbReference type="AlphaFoldDB" id="A0A2R6ACZ2"/>
<evidence type="ECO:0000313" key="1">
    <source>
        <dbReference type="EMBL" id="PSN84236.1"/>
    </source>
</evidence>
<dbReference type="Proteomes" id="UP000240569">
    <property type="component" value="Unassembled WGS sequence"/>
</dbReference>